<name>A0A4D6XT25_9GAMM</name>
<dbReference type="HAMAP" id="MF_01974">
    <property type="entry name" value="MetAP_1"/>
    <property type="match status" value="1"/>
</dbReference>
<dbReference type="SUPFAM" id="SSF55920">
    <property type="entry name" value="Creatinase/aminopeptidase"/>
    <property type="match status" value="1"/>
</dbReference>
<dbReference type="InterPro" id="IPR036005">
    <property type="entry name" value="Creatinase/aminopeptidase-like"/>
</dbReference>
<gene>
    <name evidence="6 9" type="primary">map</name>
    <name evidence="9" type="ORF">D9V59_01145</name>
</gene>
<feature type="binding site" evidence="6">
    <location>
        <position position="204"/>
    </location>
    <ligand>
        <name>a divalent metal cation</name>
        <dbReference type="ChEBI" id="CHEBI:60240"/>
        <label>2</label>
        <note>catalytic</note>
    </ligand>
</feature>
<dbReference type="EMBL" id="CP034900">
    <property type="protein sequence ID" value="QCI15915.1"/>
    <property type="molecule type" value="Genomic_DNA"/>
</dbReference>
<keyword evidence="4 6" id="KW-0479">Metal-binding</keyword>
<feature type="domain" description="Peptidase M24" evidence="8">
    <location>
        <begin position="12"/>
        <end position="242"/>
    </location>
</feature>
<dbReference type="PANTHER" id="PTHR43330">
    <property type="entry name" value="METHIONINE AMINOPEPTIDASE"/>
    <property type="match status" value="1"/>
</dbReference>
<comment type="similarity">
    <text evidence="6">Belongs to the peptidase M24A family. Methionine aminopeptidase type 1 subfamily.</text>
</comment>
<dbReference type="AlphaFoldDB" id="A0A4D6XT25"/>
<feature type="binding site" evidence="6">
    <location>
        <position position="108"/>
    </location>
    <ligand>
        <name>a divalent metal cation</name>
        <dbReference type="ChEBI" id="CHEBI:60240"/>
        <label>2</label>
        <note>catalytic</note>
    </ligand>
</feature>
<evidence type="ECO:0000313" key="9">
    <source>
        <dbReference type="EMBL" id="QCI15915.1"/>
    </source>
</evidence>
<evidence type="ECO:0000256" key="1">
    <source>
        <dbReference type="ARBA" id="ARBA00002521"/>
    </source>
</evidence>
<dbReference type="CDD" id="cd01086">
    <property type="entry name" value="MetAP1"/>
    <property type="match status" value="1"/>
</dbReference>
<dbReference type="GO" id="GO:0006508">
    <property type="term" value="P:proteolysis"/>
    <property type="evidence" value="ECO:0007669"/>
    <property type="project" value="UniProtKB-KW"/>
</dbReference>
<dbReference type="PRINTS" id="PR00599">
    <property type="entry name" value="MAPEPTIDASE"/>
</dbReference>
<dbReference type="GO" id="GO:0070006">
    <property type="term" value="F:metalloaminopeptidase activity"/>
    <property type="evidence" value="ECO:0007669"/>
    <property type="project" value="UniProtKB-UniRule"/>
</dbReference>
<dbReference type="InterPro" id="IPR001714">
    <property type="entry name" value="Pept_M24_MAP"/>
</dbReference>
<comment type="catalytic activity">
    <reaction evidence="6 7">
        <text>Release of N-terminal amino acids, preferentially methionine, from peptides and arylamides.</text>
        <dbReference type="EC" id="3.4.11.18"/>
    </reaction>
</comment>
<dbReference type="PANTHER" id="PTHR43330:SF27">
    <property type="entry name" value="METHIONINE AMINOPEPTIDASE"/>
    <property type="match status" value="1"/>
</dbReference>
<dbReference type="GO" id="GO:0005829">
    <property type="term" value="C:cytosol"/>
    <property type="evidence" value="ECO:0007669"/>
    <property type="project" value="TreeGrafter"/>
</dbReference>
<feature type="binding site" evidence="6">
    <location>
        <position position="235"/>
    </location>
    <ligand>
        <name>a divalent metal cation</name>
        <dbReference type="ChEBI" id="CHEBI:60240"/>
        <label>1</label>
    </ligand>
</feature>
<comment type="function">
    <text evidence="1 6">Removes the N-terminal methionine from nascent proteins. The N-terminal methionine is often cleaved when the second residue in the primary sequence is small and uncharged (Met-Ala-, Cys, Gly, Pro, Ser, Thr, or Val). Requires deformylation of the N(alpha)-formylated initiator methionine before it can be hydrolyzed.</text>
</comment>
<dbReference type="OrthoDB" id="9802055at2"/>
<dbReference type="Proteomes" id="UP000298654">
    <property type="component" value="Chromosome"/>
</dbReference>
<protein>
    <recommendedName>
        <fullName evidence="6 7">Methionine aminopeptidase</fullName>
        <shortName evidence="6">MAP</shortName>
        <shortName evidence="6">MetAP</shortName>
        <ecNumber evidence="6 7">3.4.11.18</ecNumber>
    </recommendedName>
    <alternativeName>
        <fullName evidence="6">Peptidase M</fullName>
    </alternativeName>
</protein>
<dbReference type="InterPro" id="IPR000994">
    <property type="entry name" value="Pept_M24"/>
</dbReference>
<feature type="binding site" evidence="6">
    <location>
        <position position="108"/>
    </location>
    <ligand>
        <name>a divalent metal cation</name>
        <dbReference type="ChEBI" id="CHEBI:60240"/>
        <label>1</label>
    </ligand>
</feature>
<feature type="binding site" evidence="6">
    <location>
        <position position="171"/>
    </location>
    <ligand>
        <name>a divalent metal cation</name>
        <dbReference type="ChEBI" id="CHEBI:60240"/>
        <label>2</label>
        <note>catalytic</note>
    </ligand>
</feature>
<dbReference type="InterPro" id="IPR002467">
    <property type="entry name" value="Pept_M24A_MAP1"/>
</dbReference>
<evidence type="ECO:0000256" key="6">
    <source>
        <dbReference type="HAMAP-Rule" id="MF_01974"/>
    </source>
</evidence>
<comment type="cofactor">
    <cofactor evidence="6">
        <name>Co(2+)</name>
        <dbReference type="ChEBI" id="CHEBI:48828"/>
    </cofactor>
    <cofactor evidence="6">
        <name>Zn(2+)</name>
        <dbReference type="ChEBI" id="CHEBI:29105"/>
    </cofactor>
    <cofactor evidence="6">
        <name>Mn(2+)</name>
        <dbReference type="ChEBI" id="CHEBI:29035"/>
    </cofactor>
    <cofactor evidence="6">
        <name>Fe(2+)</name>
        <dbReference type="ChEBI" id="CHEBI:29033"/>
    </cofactor>
    <text evidence="6">Binds 2 divalent metal cations per subunit. Has a high-affinity and a low affinity metal-binding site. The true nature of the physiological cofactor is under debate. The enzyme is active with cobalt, zinc, manganese or divalent iron ions. Most likely, methionine aminopeptidases function as mononuclear Fe(2+)-metalloproteases under physiological conditions, and the catalytically relevant metal-binding site has been assigned to the histidine-containing high-affinity site.</text>
</comment>
<feature type="binding site" evidence="6">
    <location>
        <position position="235"/>
    </location>
    <ligand>
        <name>a divalent metal cation</name>
        <dbReference type="ChEBI" id="CHEBI:60240"/>
        <label>2</label>
        <note>catalytic</note>
    </ligand>
</feature>
<organism evidence="9 10">
    <name type="scientific">Buchnera aphidicola</name>
    <name type="common">Artemisaphis artemisicola</name>
    <dbReference type="NCBI Taxonomy" id="1241836"/>
    <lineage>
        <taxon>Bacteria</taxon>
        <taxon>Pseudomonadati</taxon>
        <taxon>Pseudomonadota</taxon>
        <taxon>Gammaproteobacteria</taxon>
        <taxon>Enterobacterales</taxon>
        <taxon>Erwiniaceae</taxon>
        <taxon>Buchnera</taxon>
    </lineage>
</organism>
<dbReference type="NCBIfam" id="TIGR00500">
    <property type="entry name" value="met_pdase_I"/>
    <property type="match status" value="1"/>
</dbReference>
<proteinExistence type="inferred from homology"/>
<reference evidence="9 10" key="1">
    <citation type="submission" date="2018-12" db="EMBL/GenBank/DDBJ databases">
        <authorList>
            <person name="Chong R.A."/>
        </authorList>
    </citation>
    <scope>NUCLEOTIDE SEQUENCE [LARGE SCALE GENOMIC DNA]</scope>
    <source>
        <strain evidence="9 10">Aar</strain>
    </source>
</reference>
<dbReference type="Gene3D" id="3.90.230.10">
    <property type="entry name" value="Creatinase/methionine aminopeptidase superfamily"/>
    <property type="match status" value="1"/>
</dbReference>
<keyword evidence="2 6" id="KW-0031">Aminopeptidase</keyword>
<dbReference type="RefSeq" id="WP_158364296.1">
    <property type="nucleotide sequence ID" value="NZ_CP034900.1"/>
</dbReference>
<evidence type="ECO:0000313" key="10">
    <source>
        <dbReference type="Proteomes" id="UP000298654"/>
    </source>
</evidence>
<comment type="subunit">
    <text evidence="6">Monomer.</text>
</comment>
<evidence type="ECO:0000256" key="7">
    <source>
        <dbReference type="RuleBase" id="RU003653"/>
    </source>
</evidence>
<evidence type="ECO:0000259" key="8">
    <source>
        <dbReference type="Pfam" id="PF00557"/>
    </source>
</evidence>
<evidence type="ECO:0000256" key="2">
    <source>
        <dbReference type="ARBA" id="ARBA00022438"/>
    </source>
</evidence>
<reference evidence="9 10" key="2">
    <citation type="submission" date="2019-05" db="EMBL/GenBank/DDBJ databases">
        <title>Genome evolution of the obligate endosymbiont Buchnera aphidicola.</title>
        <authorList>
            <person name="Moran N.A."/>
        </authorList>
    </citation>
    <scope>NUCLEOTIDE SEQUENCE [LARGE SCALE GENOMIC DNA]</scope>
    <source>
        <strain evidence="9 10">Aar</strain>
    </source>
</reference>
<feature type="binding site" evidence="6">
    <location>
        <position position="97"/>
    </location>
    <ligand>
        <name>a divalent metal cation</name>
        <dbReference type="ChEBI" id="CHEBI:60240"/>
        <label>1</label>
    </ligand>
</feature>
<evidence type="ECO:0000256" key="4">
    <source>
        <dbReference type="ARBA" id="ARBA00022723"/>
    </source>
</evidence>
<evidence type="ECO:0000256" key="5">
    <source>
        <dbReference type="ARBA" id="ARBA00022801"/>
    </source>
</evidence>
<dbReference type="GO" id="GO:0046872">
    <property type="term" value="F:metal ion binding"/>
    <property type="evidence" value="ECO:0007669"/>
    <property type="project" value="UniProtKB-UniRule"/>
</dbReference>
<keyword evidence="5 6" id="KW-0378">Hydrolase</keyword>
<evidence type="ECO:0000256" key="3">
    <source>
        <dbReference type="ARBA" id="ARBA00022670"/>
    </source>
</evidence>
<feature type="binding site" evidence="6">
    <location>
        <position position="178"/>
    </location>
    <ligand>
        <name>substrate</name>
    </ligand>
</feature>
<dbReference type="GO" id="GO:0004239">
    <property type="term" value="F:initiator methionyl aminopeptidase activity"/>
    <property type="evidence" value="ECO:0007669"/>
    <property type="project" value="UniProtKB-UniRule"/>
</dbReference>
<keyword evidence="3 6" id="KW-0645">Protease</keyword>
<sequence length="264" mass="30174">MNCMIKTESEIKKMRKSGKLTAEVLEMIGKYLQPDINTEEINQICHDYIIYEKKATSACLGYHGFPKSICVSINDVVCHGIPNKKQILKEGDIVNIDISIVKNNYYTDASKMFFIGNTSILSKRLCKVARESLYKSLQFIKPGIKLYKIGEIIQNYVESNHFSVVKEYCGHGIGRTFHEKPHVLHYKNKENDIILKKGMIFTIEPMINAGKPEVKCMEDGWTIKTKDGSLSAQYEHTILVTDNGCDVLTWQKDEEIKEKIVNIN</sequence>
<dbReference type="Pfam" id="PF00557">
    <property type="entry name" value="Peptidase_M24"/>
    <property type="match status" value="1"/>
</dbReference>
<dbReference type="PROSITE" id="PS00680">
    <property type="entry name" value="MAP_1"/>
    <property type="match status" value="1"/>
</dbReference>
<feature type="binding site" evidence="6">
    <location>
        <position position="79"/>
    </location>
    <ligand>
        <name>substrate</name>
    </ligand>
</feature>
<accession>A0A4D6XT25</accession>
<dbReference type="EC" id="3.4.11.18" evidence="6 7"/>